<accession>A0A915PDS4</accession>
<dbReference type="InterPro" id="IPR050985">
    <property type="entry name" value="Alpha-glycosidase_related"/>
</dbReference>
<name>A0A915PDS4_9BILA</name>
<keyword evidence="7" id="KW-1185">Reference proteome</keyword>
<evidence type="ECO:0000256" key="4">
    <source>
        <dbReference type="RuleBase" id="RU361185"/>
    </source>
</evidence>
<dbReference type="Pfam" id="PF01055">
    <property type="entry name" value="Glyco_hydro_31_2nd"/>
    <property type="match status" value="1"/>
</dbReference>
<comment type="similarity">
    <text evidence="1 4">Belongs to the glycosyl hydrolase 31 family.</text>
</comment>
<dbReference type="WBParaSite" id="scf7180000424270.g12680">
    <property type="protein sequence ID" value="scf7180000424270.g12680"/>
    <property type="gene ID" value="scf7180000424270.g12680"/>
</dbReference>
<dbReference type="PANTHER" id="PTHR43053">
    <property type="entry name" value="GLYCOSIDASE FAMILY 31"/>
    <property type="match status" value="1"/>
</dbReference>
<dbReference type="Gene3D" id="2.60.40.1180">
    <property type="entry name" value="Golgi alpha-mannosidase II"/>
    <property type="match status" value="1"/>
</dbReference>
<dbReference type="AlphaFoldDB" id="A0A915PDS4"/>
<dbReference type="SUPFAM" id="SSF51011">
    <property type="entry name" value="Glycosyl hydrolase domain"/>
    <property type="match status" value="1"/>
</dbReference>
<feature type="domain" description="Glycoside hydrolase family 31 TIM barrel" evidence="5">
    <location>
        <begin position="235"/>
        <end position="555"/>
    </location>
</feature>
<dbReference type="GO" id="GO:0005975">
    <property type="term" value="P:carbohydrate metabolic process"/>
    <property type="evidence" value="ECO:0007669"/>
    <property type="project" value="InterPro"/>
</dbReference>
<evidence type="ECO:0000256" key="1">
    <source>
        <dbReference type="ARBA" id="ARBA00007806"/>
    </source>
</evidence>
<dbReference type="InterPro" id="IPR048395">
    <property type="entry name" value="Glyco_hydro_31_C"/>
</dbReference>
<dbReference type="Gene3D" id="3.20.20.80">
    <property type="entry name" value="Glycosidases"/>
    <property type="match status" value="1"/>
</dbReference>
<dbReference type="CDD" id="cd06592">
    <property type="entry name" value="GH31_NET37"/>
    <property type="match status" value="1"/>
</dbReference>
<evidence type="ECO:0000256" key="3">
    <source>
        <dbReference type="ARBA" id="ARBA00023295"/>
    </source>
</evidence>
<dbReference type="GO" id="GO:0004553">
    <property type="term" value="F:hydrolase activity, hydrolyzing O-glycosyl compounds"/>
    <property type="evidence" value="ECO:0007669"/>
    <property type="project" value="InterPro"/>
</dbReference>
<evidence type="ECO:0000313" key="7">
    <source>
        <dbReference type="Proteomes" id="UP000887560"/>
    </source>
</evidence>
<keyword evidence="3 4" id="KW-0326">Glycosidase</keyword>
<dbReference type="PANTHER" id="PTHR43053:SF4">
    <property type="entry name" value="MYOGENESIS-REGULATING GLYCOSIDASE"/>
    <property type="match status" value="1"/>
</dbReference>
<evidence type="ECO:0000259" key="5">
    <source>
        <dbReference type="Pfam" id="PF01055"/>
    </source>
</evidence>
<reference evidence="8" key="1">
    <citation type="submission" date="2022-11" db="UniProtKB">
        <authorList>
            <consortium name="WormBaseParasite"/>
        </authorList>
    </citation>
    <scope>IDENTIFICATION</scope>
</reference>
<dbReference type="InterPro" id="IPR013780">
    <property type="entry name" value="Glyco_hydro_b"/>
</dbReference>
<feature type="domain" description="Glycosyl hydrolase family 31 C-terminal" evidence="6">
    <location>
        <begin position="567"/>
        <end position="632"/>
    </location>
</feature>
<protein>
    <submittedName>
        <fullName evidence="8">Uncharacterized protein</fullName>
    </submittedName>
</protein>
<organism evidence="7 8">
    <name type="scientific">Meloidogyne floridensis</name>
    <dbReference type="NCBI Taxonomy" id="298350"/>
    <lineage>
        <taxon>Eukaryota</taxon>
        <taxon>Metazoa</taxon>
        <taxon>Ecdysozoa</taxon>
        <taxon>Nematoda</taxon>
        <taxon>Chromadorea</taxon>
        <taxon>Rhabditida</taxon>
        <taxon>Tylenchina</taxon>
        <taxon>Tylenchomorpha</taxon>
        <taxon>Tylenchoidea</taxon>
        <taxon>Meloidogynidae</taxon>
        <taxon>Meloidogyninae</taxon>
        <taxon>Meloidogyne</taxon>
    </lineage>
</organism>
<proteinExistence type="inferred from homology"/>
<dbReference type="Pfam" id="PF21365">
    <property type="entry name" value="Glyco_hydro_31_3rd"/>
    <property type="match status" value="1"/>
</dbReference>
<keyword evidence="2 4" id="KW-0378">Hydrolase</keyword>
<evidence type="ECO:0000313" key="8">
    <source>
        <dbReference type="WBParaSite" id="scf7180000424270.g12680"/>
    </source>
</evidence>
<dbReference type="InterPro" id="IPR000322">
    <property type="entry name" value="Glyco_hydro_31_TIM"/>
</dbReference>
<dbReference type="SUPFAM" id="SSF51445">
    <property type="entry name" value="(Trans)glycosidases"/>
    <property type="match status" value="1"/>
</dbReference>
<evidence type="ECO:0000259" key="6">
    <source>
        <dbReference type="Pfam" id="PF21365"/>
    </source>
</evidence>
<dbReference type="Proteomes" id="UP000887560">
    <property type="component" value="Unplaced"/>
</dbReference>
<sequence>MKINTTLKTNLNSLTSSSSTSLGNLFVSNDGLSATLTQDGVSGSVLLLITFLKIFSSKQGKITKEGDNILRVNYDYNFGDKQIQLTIHWDSKSHQKLDFYNFYWKKPKGLYSLKDSINLGSDNSVHWYGGMNTHEQSWPIKKNDYKSTEFVTNDVYQLYTSLQNNELDLQSKLDDDSSFLLRNNFLEYTLAVPKEWEKISLKDFHQECFELFLAAPTAHPSLEIINKPIWSTWANFWKAVDQNGLLEYAKQISDNNMPISQLELDDMWTVSYGDYQIDKRKFSNFSEMLKKLENEFGIKRLSAWVHPFVDADSEIGKNPELRNKLFVKNRDGDVPLVWWWDCPIKPGDPSKPVGPTNPDKKEPCAYVLDVTNPETREWWYKQLEAMKAEGICTFKFDAGETNWLPHNYVLYDGAYPNSYGKHYAHFASRFGSAVENRYGSGTQQTNFFTRTIDRNSYWDKDGGLSTLIPWALQSSLHGYYWNLPDMIGGNGLNHNESNIRGEPPEEELYIRWTQANTLLLAMQFSYPPWHSKYGGEVLNIVKKSLELRKKWMHYLIKNVRKSVEDKVPVIRPMWWASDDNEALTIDDQFMVGSDLVVAPVIKSGQKTRNVYLPEGNWRNGNNVSEVVIGPTTIKDYPNSKDPPLPKKAKIFNQLINLFLKSPLDVLPHFYRTDSDDSGNDIGQNLNNNAQLEQFLNQQQSQISIDFPSSLNNGNLHPQQQQLVIPQTIKSTDKTSIFPSSQLPFDGVPPGFETVLPIEVLQKLRELHKNTNIPLTQKQSEFDKIMTSVSPKLLAKLPLPPGFEALPSNIKEKIKEINGDPSIDWSKKHLKVKELIGALPQQQHPHPPLHNPSIRIPSTQIQQTNSGNVIPEFFPPNPPPGFEKVLPPEVYQQLLQIHRNPQLTVQQKSLQIDQIMRFDKLPPKYIKEVRKIFGDKSLNFQEKDQKIVEFVHSLPLELRKLTRPPLPPAFEKLNFETKEKISNLFDDITLDDKQRQNNFWKIVNQLPEDEKAKVNEAFKFPF</sequence>
<evidence type="ECO:0000256" key="2">
    <source>
        <dbReference type="ARBA" id="ARBA00022801"/>
    </source>
</evidence>
<dbReference type="InterPro" id="IPR017853">
    <property type="entry name" value="GH"/>
</dbReference>